<dbReference type="EMBL" id="JAFNEN010000065">
    <property type="protein sequence ID" value="KAG8196690.1"/>
    <property type="molecule type" value="Genomic_DNA"/>
</dbReference>
<gene>
    <name evidence="1" type="ORF">JTE90_023202</name>
</gene>
<sequence>MCLSVSEAQFHQRVSVNPLKSTMESKTKREQNVQKTEIYFGHAPAGLVWFLLTITGPSGVGENGGKVGHIKVSDRSISCRDVTAARAVPGRSLPFSQFRERIPTG</sequence>
<protein>
    <submittedName>
        <fullName evidence="1">Uncharacterized protein</fullName>
    </submittedName>
</protein>
<comment type="caution">
    <text evidence="1">The sequence shown here is derived from an EMBL/GenBank/DDBJ whole genome shotgun (WGS) entry which is preliminary data.</text>
</comment>
<organism evidence="1 2">
    <name type="scientific">Oedothorax gibbosus</name>
    <dbReference type="NCBI Taxonomy" id="931172"/>
    <lineage>
        <taxon>Eukaryota</taxon>
        <taxon>Metazoa</taxon>
        <taxon>Ecdysozoa</taxon>
        <taxon>Arthropoda</taxon>
        <taxon>Chelicerata</taxon>
        <taxon>Arachnida</taxon>
        <taxon>Araneae</taxon>
        <taxon>Araneomorphae</taxon>
        <taxon>Entelegynae</taxon>
        <taxon>Araneoidea</taxon>
        <taxon>Linyphiidae</taxon>
        <taxon>Erigoninae</taxon>
        <taxon>Oedothorax</taxon>
    </lineage>
</organism>
<dbReference type="Proteomes" id="UP000827092">
    <property type="component" value="Unassembled WGS sequence"/>
</dbReference>
<name>A0AAV6VJM1_9ARAC</name>
<accession>A0AAV6VJM1</accession>
<proteinExistence type="predicted"/>
<evidence type="ECO:0000313" key="1">
    <source>
        <dbReference type="EMBL" id="KAG8196690.1"/>
    </source>
</evidence>
<keyword evidence="2" id="KW-1185">Reference proteome</keyword>
<reference evidence="1 2" key="1">
    <citation type="journal article" date="2022" name="Nat. Ecol. Evol.">
        <title>A masculinizing supergene underlies an exaggerated male reproductive morph in a spider.</title>
        <authorList>
            <person name="Hendrickx F."/>
            <person name="De Corte Z."/>
            <person name="Sonet G."/>
            <person name="Van Belleghem S.M."/>
            <person name="Kostlbacher S."/>
            <person name="Vangestel C."/>
        </authorList>
    </citation>
    <scope>NUCLEOTIDE SEQUENCE [LARGE SCALE GENOMIC DNA]</scope>
    <source>
        <strain evidence="1">W744_W776</strain>
    </source>
</reference>
<dbReference type="AlphaFoldDB" id="A0AAV6VJM1"/>
<evidence type="ECO:0000313" key="2">
    <source>
        <dbReference type="Proteomes" id="UP000827092"/>
    </source>
</evidence>